<keyword evidence="3" id="KW-1185">Reference proteome</keyword>
<feature type="region of interest" description="Disordered" evidence="1">
    <location>
        <begin position="1"/>
        <end position="25"/>
    </location>
</feature>
<organism evidence="2 3">
    <name type="scientific">Tetracentron sinense</name>
    <name type="common">Spur-leaf</name>
    <dbReference type="NCBI Taxonomy" id="13715"/>
    <lineage>
        <taxon>Eukaryota</taxon>
        <taxon>Viridiplantae</taxon>
        <taxon>Streptophyta</taxon>
        <taxon>Embryophyta</taxon>
        <taxon>Tracheophyta</taxon>
        <taxon>Spermatophyta</taxon>
        <taxon>Magnoliopsida</taxon>
        <taxon>Trochodendrales</taxon>
        <taxon>Trochodendraceae</taxon>
        <taxon>Tetracentron</taxon>
    </lineage>
</organism>
<dbReference type="SUPFAM" id="SSF56112">
    <property type="entry name" value="Protein kinase-like (PK-like)"/>
    <property type="match status" value="1"/>
</dbReference>
<dbReference type="InterPro" id="IPR050823">
    <property type="entry name" value="Plant_Ser_Thr_Prot_Kinase"/>
</dbReference>
<dbReference type="AlphaFoldDB" id="A0A835DHE0"/>
<gene>
    <name evidence="2" type="ORF">HHK36_011632</name>
</gene>
<dbReference type="InterPro" id="IPR011009">
    <property type="entry name" value="Kinase-like_dom_sf"/>
</dbReference>
<dbReference type="Gene3D" id="3.30.200.20">
    <property type="entry name" value="Phosphorylase Kinase, domain 1"/>
    <property type="match status" value="1"/>
</dbReference>
<evidence type="ECO:0000313" key="2">
    <source>
        <dbReference type="EMBL" id="KAF8403528.1"/>
    </source>
</evidence>
<accession>A0A835DHE0</accession>
<proteinExistence type="predicted"/>
<comment type="caution">
    <text evidence="2">The sequence shown here is derived from an EMBL/GenBank/DDBJ whole genome shotgun (WGS) entry which is preliminary data.</text>
</comment>
<evidence type="ECO:0000313" key="3">
    <source>
        <dbReference type="Proteomes" id="UP000655225"/>
    </source>
</evidence>
<sequence length="123" mass="13905">MFFSSETSKFPSQSNLAFTSSVQEKPSDSFYKILMKSKSDASSSSNLKFFSFNDLKIATKNFHSESLLGEGGFGWVLKGWILMRALLVPQDQESGLLWPSRNPIWKAFKATRNGLYVSCQLKF</sequence>
<dbReference type="PANTHER" id="PTHR45621">
    <property type="entry name" value="OS01G0588500 PROTEIN-RELATED"/>
    <property type="match status" value="1"/>
</dbReference>
<name>A0A835DHE0_TETSI</name>
<dbReference type="Proteomes" id="UP000655225">
    <property type="component" value="Unassembled WGS sequence"/>
</dbReference>
<reference evidence="2 3" key="1">
    <citation type="submission" date="2020-04" db="EMBL/GenBank/DDBJ databases">
        <title>Plant Genome Project.</title>
        <authorList>
            <person name="Zhang R.-G."/>
        </authorList>
    </citation>
    <scope>NUCLEOTIDE SEQUENCE [LARGE SCALE GENOMIC DNA]</scope>
    <source>
        <strain evidence="2">YNK0</strain>
        <tissue evidence="2">Leaf</tissue>
    </source>
</reference>
<feature type="compositionally biased region" description="Polar residues" evidence="1">
    <location>
        <begin position="1"/>
        <end position="24"/>
    </location>
</feature>
<evidence type="ECO:0000256" key="1">
    <source>
        <dbReference type="SAM" id="MobiDB-lite"/>
    </source>
</evidence>
<protein>
    <submittedName>
        <fullName evidence="2">Uncharacterized protein</fullName>
    </submittedName>
</protein>
<dbReference type="EMBL" id="JABCRI010000007">
    <property type="protein sequence ID" value="KAF8403528.1"/>
    <property type="molecule type" value="Genomic_DNA"/>
</dbReference>